<dbReference type="OrthoDB" id="6288024at2759"/>
<dbReference type="EMBL" id="UYJE01008246">
    <property type="protein sequence ID" value="VDI62382.1"/>
    <property type="molecule type" value="Genomic_DNA"/>
</dbReference>
<keyword evidence="3" id="KW-1185">Reference proteome</keyword>
<name>A0A8B6GD48_MYTGA</name>
<dbReference type="Proteomes" id="UP000596742">
    <property type="component" value="Unassembled WGS sequence"/>
</dbReference>
<evidence type="ECO:0000313" key="2">
    <source>
        <dbReference type="EMBL" id="VDI62382.1"/>
    </source>
</evidence>
<evidence type="ECO:0000256" key="1">
    <source>
        <dbReference type="SAM" id="Coils"/>
    </source>
</evidence>
<gene>
    <name evidence="2" type="ORF">MGAL_10B025340</name>
</gene>
<dbReference type="AlphaFoldDB" id="A0A8B6GD48"/>
<keyword evidence="1" id="KW-0175">Coiled coil</keyword>
<feature type="coiled-coil region" evidence="1">
    <location>
        <begin position="236"/>
        <end position="386"/>
    </location>
</feature>
<comment type="caution">
    <text evidence="2">The sequence shown here is derived from an EMBL/GenBank/DDBJ whole genome shotgun (WGS) entry which is preliminary data.</text>
</comment>
<sequence>METHFTSPPKLRREIQISPIVKHVEPQIRIQTTNRPQFVPIVSPRQIPVVSPTSQHLQNKKHSKVTLQSSMNESEETVCSPSEHNEHFTRQVPDMGSIVKPSNEHFKMHIPVLNSDSSTHTETFVKTEFLPTCDYSKSTSVDLEGEMVDSAIDSVMGLPQAFNEVVEMQKGQSSEIQKQQMLLKTLQGKFKEVTEKKEEVTQELTSVTHKIYVIEEQKRTCTKKCKEFDSEIIQLVIESEKERNCIKDLKEDIEENNRQYTKYKERISRHKQVVAEFEDDLEVHKELRQIKEEIKELQTECEKRERNKCDTERLLSGQIENKIKEHILTVQNEIEQLKLILQETKEQIQTEKEKQSQAQVSLNVLHKKNQAQLTRLKKQVKAAQQSSRQWHDQISLLQKTIAELHNRLGQ</sequence>
<reference evidence="2" key="1">
    <citation type="submission" date="2018-11" db="EMBL/GenBank/DDBJ databases">
        <authorList>
            <person name="Alioto T."/>
            <person name="Alioto T."/>
        </authorList>
    </citation>
    <scope>NUCLEOTIDE SEQUENCE</scope>
</reference>
<proteinExistence type="predicted"/>
<accession>A0A8B6GD48</accession>
<protein>
    <submittedName>
        <fullName evidence="2">Uncharacterized protein</fullName>
    </submittedName>
</protein>
<organism evidence="2 3">
    <name type="scientific">Mytilus galloprovincialis</name>
    <name type="common">Mediterranean mussel</name>
    <dbReference type="NCBI Taxonomy" id="29158"/>
    <lineage>
        <taxon>Eukaryota</taxon>
        <taxon>Metazoa</taxon>
        <taxon>Spiralia</taxon>
        <taxon>Lophotrochozoa</taxon>
        <taxon>Mollusca</taxon>
        <taxon>Bivalvia</taxon>
        <taxon>Autobranchia</taxon>
        <taxon>Pteriomorphia</taxon>
        <taxon>Mytilida</taxon>
        <taxon>Mytiloidea</taxon>
        <taxon>Mytilidae</taxon>
        <taxon>Mytilinae</taxon>
        <taxon>Mytilus</taxon>
    </lineage>
</organism>
<evidence type="ECO:0000313" key="3">
    <source>
        <dbReference type="Proteomes" id="UP000596742"/>
    </source>
</evidence>